<sequence length="698" mass="80135">MKYFKSILTAFLALSFHLCAENLQPLHPSADRAPLNFDDAQIVVSSKTQNSMKKRQSKENGVWSIQNSASKSLKVSFQVQGAQGLDFRSKIWMCLDISNKGIEKIMVRGRAFESWKETTGGLALEAGESGTLYIHLPREVNHIENQTYLYGNIKGFPNGTYGSRWKQLNLDNVRNLDLDIFSASAEVNLVISDLRGMVDFVDVKDYQFSPIKRPYVDAFGQNVLEKWPGKVKSSEQLQVHLKEEMKEIESHPGGTNLSVYGGNLLSPKQQATGHFYTVEIDGKWWFVDPQGYLFWSFGLTSIGYGGDTSEPALAKLKEAASSDGLIKGRKPGTWNPSQSNLQKKYGKNWRQTYPKMINRRLRSWGFNTLGNWTKKEFYELKKMPYTLAVHFWRPEIKEGKQLKSLPDAFHPHFEESLKKTLARNQVQANDPWCIGFFIDNELDFGQQSVQTAEIILNGRKDSRSRQVAIKHLQKKYQNIKQLNSSWRKNYQSWDSIEGALAKNQKNCKRDLLEISALYLDRYFSVCSKMMKEYAPKKLYLGSRIHFKENNYALIASSRHCDVVSVNYYDFSPLTIKWPKEINKPMIIGEYHFGTINEKGVWGGGLCTSVDIKHAAEQFKAYTEHAYKDPRYIGAHYFQLQDQAVTGRPDGENYRIGFVDITDQPYDEMRSRAREVAEAMYSERLDQKPLRPNFVQSAK</sequence>
<gene>
    <name evidence="2" type="ORF">LNTAR_22774</name>
</gene>
<name>A6DGE6_9BACT</name>
<protein>
    <submittedName>
        <fullName evidence="2">Agarase</fullName>
    </submittedName>
</protein>
<dbReference type="InterPro" id="IPR017853">
    <property type="entry name" value="GH"/>
</dbReference>
<proteinExistence type="predicted"/>
<keyword evidence="1" id="KW-0732">Signal</keyword>
<accession>A6DGE6</accession>
<dbReference type="STRING" id="313628.LNTAR_22774"/>
<reference evidence="2 3" key="1">
    <citation type="journal article" date="2010" name="J. Bacteriol.">
        <title>Genome sequence of Lentisphaera araneosa HTCC2155T, the type species of the order Lentisphaerales in the phylum Lentisphaerae.</title>
        <authorList>
            <person name="Thrash J.C."/>
            <person name="Cho J.C."/>
            <person name="Vergin K.L."/>
            <person name="Morris R.M."/>
            <person name="Giovannoni S.J."/>
        </authorList>
    </citation>
    <scope>NUCLEOTIDE SEQUENCE [LARGE SCALE GENOMIC DNA]</scope>
    <source>
        <strain evidence="2 3">HTCC2155</strain>
    </source>
</reference>
<dbReference type="OrthoDB" id="9760450at2"/>
<dbReference type="RefSeq" id="WP_007276989.1">
    <property type="nucleotide sequence ID" value="NZ_ABCK01000002.1"/>
</dbReference>
<dbReference type="Gene3D" id="3.20.20.80">
    <property type="entry name" value="Glycosidases"/>
    <property type="match status" value="1"/>
</dbReference>
<feature type="signal peptide" evidence="1">
    <location>
        <begin position="1"/>
        <end position="20"/>
    </location>
</feature>
<evidence type="ECO:0000256" key="1">
    <source>
        <dbReference type="SAM" id="SignalP"/>
    </source>
</evidence>
<evidence type="ECO:0000313" key="2">
    <source>
        <dbReference type="EMBL" id="EDM29263.1"/>
    </source>
</evidence>
<dbReference type="AlphaFoldDB" id="A6DGE6"/>
<comment type="caution">
    <text evidence="2">The sequence shown here is derived from an EMBL/GenBank/DDBJ whole genome shotgun (WGS) entry which is preliminary data.</text>
</comment>
<evidence type="ECO:0000313" key="3">
    <source>
        <dbReference type="Proteomes" id="UP000004947"/>
    </source>
</evidence>
<dbReference type="Proteomes" id="UP000004947">
    <property type="component" value="Unassembled WGS sequence"/>
</dbReference>
<organism evidence="2 3">
    <name type="scientific">Lentisphaera araneosa HTCC2155</name>
    <dbReference type="NCBI Taxonomy" id="313628"/>
    <lineage>
        <taxon>Bacteria</taxon>
        <taxon>Pseudomonadati</taxon>
        <taxon>Lentisphaerota</taxon>
        <taxon>Lentisphaeria</taxon>
        <taxon>Lentisphaerales</taxon>
        <taxon>Lentisphaeraceae</taxon>
        <taxon>Lentisphaera</taxon>
    </lineage>
</organism>
<dbReference type="EMBL" id="ABCK01000002">
    <property type="protein sequence ID" value="EDM29263.1"/>
    <property type="molecule type" value="Genomic_DNA"/>
</dbReference>
<keyword evidence="3" id="KW-1185">Reference proteome</keyword>
<feature type="chain" id="PRO_5002693913" evidence="1">
    <location>
        <begin position="21"/>
        <end position="698"/>
    </location>
</feature>
<dbReference type="eggNOG" id="COG1874">
    <property type="taxonomic scope" value="Bacteria"/>
</dbReference>
<dbReference type="SUPFAM" id="SSF51445">
    <property type="entry name" value="(Trans)glycosidases"/>
    <property type="match status" value="1"/>
</dbReference>